<evidence type="ECO:0000313" key="3">
    <source>
        <dbReference type="Proteomes" id="UP000507470"/>
    </source>
</evidence>
<reference evidence="2 3" key="1">
    <citation type="submission" date="2020-06" db="EMBL/GenBank/DDBJ databases">
        <authorList>
            <person name="Li R."/>
            <person name="Bekaert M."/>
        </authorList>
    </citation>
    <scope>NUCLEOTIDE SEQUENCE [LARGE SCALE GENOMIC DNA]</scope>
    <source>
        <strain evidence="3">wild</strain>
    </source>
</reference>
<keyword evidence="1" id="KW-1133">Transmembrane helix</keyword>
<dbReference type="OrthoDB" id="6150224at2759"/>
<keyword evidence="1" id="KW-0472">Membrane</keyword>
<keyword evidence="1" id="KW-0812">Transmembrane</keyword>
<proteinExistence type="predicted"/>
<accession>A0A6J8BKN3</accession>
<dbReference type="Proteomes" id="UP000507470">
    <property type="component" value="Unassembled WGS sequence"/>
</dbReference>
<sequence>MTLKPEKVTSLYTELGQPPTLGSVPYLTPEPEHITPKGKVLTEYPVGLTFPPDLFPTFQSYATPGIWDLYPEESVPTPYLYLTCPAAKEPLLIPDYYFPPDLMPTFRPYATPGIWNLYPKEKVPTPYPVTLTSPPPGKEPAVGYTYSQSDLVPIFRPYATPGIWNLYPQEKVPTPYPVVVTSPPPGKEPSMQTYKPFPSVLLPTLAAYLTSAVRYTYPPPGKKPTYYGVRFPSDYRSTPEPTNAPTNAPTKKTNIKSTTIPAIITGQGVNGGVCIFAGVSYKQGQQWYDLCSSVCVCEDASTGYYRCKPRCSKNDGVPKGCFMLAPTTLDWLAAHTIIIALSILASVMLISGIALIVQYFRLRKKLPDATMYLPADELKVERNIENYETTDMKQKLNFIDET</sequence>
<feature type="transmembrane region" description="Helical" evidence="1">
    <location>
        <begin position="331"/>
        <end position="357"/>
    </location>
</feature>
<protein>
    <submittedName>
        <fullName evidence="2">Uncharacterized protein</fullName>
    </submittedName>
</protein>
<gene>
    <name evidence="2" type="ORF">MCOR_18648</name>
</gene>
<keyword evidence="3" id="KW-1185">Reference proteome</keyword>
<evidence type="ECO:0000313" key="2">
    <source>
        <dbReference type="EMBL" id="CAC5382857.1"/>
    </source>
</evidence>
<dbReference type="EMBL" id="CACVKT020003265">
    <property type="protein sequence ID" value="CAC5382857.1"/>
    <property type="molecule type" value="Genomic_DNA"/>
</dbReference>
<dbReference type="AlphaFoldDB" id="A0A6J8BKN3"/>
<organism evidence="2 3">
    <name type="scientific">Mytilus coruscus</name>
    <name type="common">Sea mussel</name>
    <dbReference type="NCBI Taxonomy" id="42192"/>
    <lineage>
        <taxon>Eukaryota</taxon>
        <taxon>Metazoa</taxon>
        <taxon>Spiralia</taxon>
        <taxon>Lophotrochozoa</taxon>
        <taxon>Mollusca</taxon>
        <taxon>Bivalvia</taxon>
        <taxon>Autobranchia</taxon>
        <taxon>Pteriomorphia</taxon>
        <taxon>Mytilida</taxon>
        <taxon>Mytiloidea</taxon>
        <taxon>Mytilidae</taxon>
        <taxon>Mytilinae</taxon>
        <taxon>Mytilus</taxon>
    </lineage>
</organism>
<evidence type="ECO:0000256" key="1">
    <source>
        <dbReference type="SAM" id="Phobius"/>
    </source>
</evidence>
<name>A0A6J8BKN3_MYTCO</name>